<reference evidence="2" key="1">
    <citation type="submission" date="2009-11" db="EMBL/GenBank/DDBJ databases">
        <authorList>
            <consortium name="The Broad Institute Genome Sequencing Platform"/>
            <person name="Ward D."/>
            <person name="Feldgarden M."/>
            <person name="Earl A."/>
            <person name="Young S.K."/>
            <person name="Zeng Q."/>
            <person name="Koehrsen M."/>
            <person name="Alvarado L."/>
            <person name="Berlin A."/>
            <person name="Bochicchio J."/>
            <person name="Borenstein D."/>
            <person name="Chapman S.B."/>
            <person name="Chen Z."/>
            <person name="Engels R."/>
            <person name="Freedman E."/>
            <person name="Gellesch M."/>
            <person name="Goldberg J."/>
            <person name="Griggs A."/>
            <person name="Gujja S."/>
            <person name="Heilman E."/>
            <person name="Heiman D."/>
            <person name="Hepburn T."/>
            <person name="Howarth C."/>
            <person name="Jen D."/>
            <person name="Larson L."/>
            <person name="Lewis B."/>
            <person name="Mehta T."/>
            <person name="Park D."/>
            <person name="Pearson M."/>
            <person name="Roberts A."/>
            <person name="Saif S."/>
            <person name="Shea T."/>
            <person name="Shenoy N."/>
            <person name="Sisk P."/>
            <person name="Stolte C."/>
            <person name="Sykes S."/>
            <person name="Thomson T."/>
            <person name="Walk T."/>
            <person name="White J."/>
            <person name="Yandava C."/>
            <person name="Izard J."/>
            <person name="Baranova O.V."/>
            <person name="Blanton J.M."/>
            <person name="Tanner A.C."/>
            <person name="Dewhirst F.E."/>
            <person name="Haas B."/>
            <person name="Nusbaum C."/>
            <person name="Birren B."/>
        </authorList>
    </citation>
    <scope>NUCLEOTIDE SEQUENCE [LARGE SCALE GENOMIC DNA]</scope>
    <source>
        <strain evidence="2">1-1 BBBD Race 1</strain>
    </source>
</reference>
<dbReference type="EnsemblFungi" id="PTTG_00219-t43_1">
    <property type="protein sequence ID" value="PTTG_00219-t43_1-p1"/>
    <property type="gene ID" value="PTTG_00219"/>
</dbReference>
<dbReference type="EMBL" id="ADAS02000003">
    <property type="protein sequence ID" value="OAV99395.1"/>
    <property type="molecule type" value="Genomic_DNA"/>
</dbReference>
<reference evidence="3 4" key="3">
    <citation type="journal article" date="2017" name="G3 (Bethesda)">
        <title>Comparative analysis highlights variable genome content of wheat rusts and divergence of the mating loci.</title>
        <authorList>
            <person name="Cuomo C.A."/>
            <person name="Bakkeren G."/>
            <person name="Khalil H.B."/>
            <person name="Panwar V."/>
            <person name="Joly D."/>
            <person name="Linning R."/>
            <person name="Sakthikumar S."/>
            <person name="Song X."/>
            <person name="Adiconis X."/>
            <person name="Fan L."/>
            <person name="Goldberg J.M."/>
            <person name="Levin J.Z."/>
            <person name="Young S."/>
            <person name="Zeng Q."/>
            <person name="Anikster Y."/>
            <person name="Bruce M."/>
            <person name="Wang M."/>
            <person name="Yin C."/>
            <person name="McCallum B."/>
            <person name="Szabo L.J."/>
            <person name="Hulbert S."/>
            <person name="Chen X."/>
            <person name="Fellers J.P."/>
        </authorList>
    </citation>
    <scope>NUCLEOTIDE SEQUENCE</scope>
    <source>
        <strain evidence="3">isolate 1-1 / race 1 (BBBD)</strain>
        <strain evidence="4">Isolate 1-1 / race 1 (BBBD)</strain>
    </source>
</reference>
<dbReference type="Proteomes" id="UP000005240">
    <property type="component" value="Unassembled WGS sequence"/>
</dbReference>
<reference evidence="2" key="2">
    <citation type="submission" date="2016-05" db="EMBL/GenBank/DDBJ databases">
        <title>Comparative analysis highlights variable genome content of wheat rusts and divergence of the mating loci.</title>
        <authorList>
            <person name="Cuomo C.A."/>
            <person name="Bakkeren G."/>
            <person name="Szabo L."/>
            <person name="Khalil H."/>
            <person name="Joly D."/>
            <person name="Goldberg J."/>
            <person name="Young S."/>
            <person name="Zeng Q."/>
            <person name="Fellers J."/>
        </authorList>
    </citation>
    <scope>NUCLEOTIDE SEQUENCE [LARGE SCALE GENOMIC DNA]</scope>
    <source>
        <strain evidence="2">1-1 BBBD Race 1</strain>
    </source>
</reference>
<evidence type="ECO:0000256" key="1">
    <source>
        <dbReference type="SAM" id="MobiDB-lite"/>
    </source>
</evidence>
<organism evidence="2">
    <name type="scientific">Puccinia triticina (isolate 1-1 / race 1 (BBBD))</name>
    <name type="common">Brown leaf rust fungus</name>
    <dbReference type="NCBI Taxonomy" id="630390"/>
    <lineage>
        <taxon>Eukaryota</taxon>
        <taxon>Fungi</taxon>
        <taxon>Dikarya</taxon>
        <taxon>Basidiomycota</taxon>
        <taxon>Pucciniomycotina</taxon>
        <taxon>Pucciniomycetes</taxon>
        <taxon>Pucciniales</taxon>
        <taxon>Pucciniaceae</taxon>
        <taxon>Puccinia</taxon>
    </lineage>
</organism>
<reference evidence="3" key="4">
    <citation type="submission" date="2025-05" db="UniProtKB">
        <authorList>
            <consortium name="EnsemblFungi"/>
        </authorList>
    </citation>
    <scope>IDENTIFICATION</scope>
    <source>
        <strain evidence="3">isolate 1-1 / race 1 (BBBD)</strain>
    </source>
</reference>
<evidence type="ECO:0000313" key="3">
    <source>
        <dbReference type="EnsemblFungi" id="PTTG_00219-t43_1-p1"/>
    </source>
</evidence>
<dbReference type="VEuPathDB" id="FungiDB:PTTG_00219"/>
<sequence>METLANPFLLLDKLRLIANHEQVTKLKAITSAPSGNPGDNPHSGTALATTASRKRPYVACKNGKHNPDAYHEEHQCWTLHPKLRPAKKQRATNLATTTGGPSGHDGTTQSYAYQTSSQQVKKNAVILDSGASQHMFNSLKYFTDTTETNVFIVTGLGKETS</sequence>
<feature type="region of interest" description="Disordered" evidence="1">
    <location>
        <begin position="87"/>
        <end position="106"/>
    </location>
</feature>
<protein>
    <submittedName>
        <fullName evidence="2 3">Uncharacterized protein</fullName>
    </submittedName>
</protein>
<gene>
    <name evidence="2" type="ORF">PTTG_00219</name>
</gene>
<evidence type="ECO:0000313" key="2">
    <source>
        <dbReference type="EMBL" id="OAV99395.1"/>
    </source>
</evidence>
<keyword evidence="4" id="KW-1185">Reference proteome</keyword>
<proteinExistence type="predicted"/>
<dbReference type="AlphaFoldDB" id="A0A180H316"/>
<evidence type="ECO:0000313" key="4">
    <source>
        <dbReference type="Proteomes" id="UP000005240"/>
    </source>
</evidence>
<accession>A0A180H316</accession>
<feature type="region of interest" description="Disordered" evidence="1">
    <location>
        <begin position="30"/>
        <end position="50"/>
    </location>
</feature>
<dbReference type="OrthoDB" id="2506005at2759"/>
<name>A0A180H316_PUCT1</name>